<dbReference type="GO" id="GO:0007600">
    <property type="term" value="P:sensory perception"/>
    <property type="evidence" value="ECO:0007669"/>
    <property type="project" value="InterPro"/>
</dbReference>
<accession>A0A5S6R4K9</accession>
<dbReference type="PANTHER" id="PTHR46762">
    <property type="entry name" value="NUCLEOREDOXIN-LIKE PROTEIN 2"/>
    <property type="match status" value="1"/>
</dbReference>
<dbReference type="Gene3D" id="3.40.30.10">
    <property type="entry name" value="Glutaredoxin"/>
    <property type="match status" value="1"/>
</dbReference>
<dbReference type="Proteomes" id="UP000046395">
    <property type="component" value="Unassembled WGS sequence"/>
</dbReference>
<organism evidence="2 3">
    <name type="scientific">Trichuris muris</name>
    <name type="common">Mouse whipworm</name>
    <dbReference type="NCBI Taxonomy" id="70415"/>
    <lineage>
        <taxon>Eukaryota</taxon>
        <taxon>Metazoa</taxon>
        <taxon>Ecdysozoa</taxon>
        <taxon>Nematoda</taxon>
        <taxon>Enoplea</taxon>
        <taxon>Dorylaimia</taxon>
        <taxon>Trichinellida</taxon>
        <taxon>Trichuridae</taxon>
        <taxon>Trichuris</taxon>
    </lineage>
</organism>
<dbReference type="SUPFAM" id="SSF52833">
    <property type="entry name" value="Thioredoxin-like"/>
    <property type="match status" value="1"/>
</dbReference>
<dbReference type="AlphaFoldDB" id="A0A5S6R4K9"/>
<dbReference type="WBParaSite" id="TMUE_3000014127.1">
    <property type="protein sequence ID" value="TMUE_3000014127.1"/>
    <property type="gene ID" value="WBGene00289165"/>
</dbReference>
<dbReference type="PANTHER" id="PTHR46762:SF1">
    <property type="entry name" value="NUCLEOREDOXIN-LIKE PROTEIN 2"/>
    <property type="match status" value="1"/>
</dbReference>
<dbReference type="Pfam" id="PF13905">
    <property type="entry name" value="Thioredoxin_8"/>
    <property type="match status" value="1"/>
</dbReference>
<dbReference type="GO" id="GO:0045494">
    <property type="term" value="P:photoreceptor cell maintenance"/>
    <property type="evidence" value="ECO:0007669"/>
    <property type="project" value="InterPro"/>
</dbReference>
<keyword evidence="2" id="KW-1185">Reference proteome</keyword>
<dbReference type="InterPro" id="IPR029519">
    <property type="entry name" value="RdCVF2"/>
</dbReference>
<evidence type="ECO:0000259" key="1">
    <source>
        <dbReference type="PROSITE" id="PS51352"/>
    </source>
</evidence>
<dbReference type="InterPro" id="IPR036249">
    <property type="entry name" value="Thioredoxin-like_sf"/>
</dbReference>
<dbReference type="InterPro" id="IPR013766">
    <property type="entry name" value="Thioredoxin_domain"/>
</dbReference>
<evidence type="ECO:0000313" key="3">
    <source>
        <dbReference type="WBParaSite" id="TMUE_3000014127.1"/>
    </source>
</evidence>
<sequence length="161" mass="18380">MPAQNHKVCASENATSLHGIHLMKVDPTGLQPVNAEHHLYGKVVGLYFSASWCYICHQTTRILKDFYEDIDQDNFEIVFVSRDKSPEDLAEYMEDAHGEWSFIPYGDEAIDELTEEYDVTRLPTLIIIKPSGEVITREGVEEIKKKVPTKLMSQWETTCAT</sequence>
<protein>
    <submittedName>
        <fullName evidence="3">Thioredoxin domain-containing protein</fullName>
    </submittedName>
</protein>
<dbReference type="STRING" id="70415.A0A5S6R4K9"/>
<feature type="domain" description="Thioredoxin" evidence="1">
    <location>
        <begin position="1"/>
        <end position="149"/>
    </location>
</feature>
<proteinExistence type="predicted"/>
<reference evidence="3" key="1">
    <citation type="submission" date="2019-12" db="UniProtKB">
        <authorList>
            <consortium name="WormBaseParasite"/>
        </authorList>
    </citation>
    <scope>IDENTIFICATION</scope>
</reference>
<dbReference type="PROSITE" id="PS51352">
    <property type="entry name" value="THIOREDOXIN_2"/>
    <property type="match status" value="1"/>
</dbReference>
<name>A0A5S6R4K9_TRIMR</name>
<dbReference type="InterPro" id="IPR012336">
    <property type="entry name" value="Thioredoxin-like_fold"/>
</dbReference>
<dbReference type="CDD" id="cd02964">
    <property type="entry name" value="TryX_like_family"/>
    <property type="match status" value="1"/>
</dbReference>
<evidence type="ECO:0000313" key="2">
    <source>
        <dbReference type="Proteomes" id="UP000046395"/>
    </source>
</evidence>